<evidence type="ECO:0000256" key="1">
    <source>
        <dbReference type="SAM" id="MobiDB-lite"/>
    </source>
</evidence>
<dbReference type="EMBL" id="JABANM010023333">
    <property type="protein sequence ID" value="KAF4718054.1"/>
    <property type="molecule type" value="Genomic_DNA"/>
</dbReference>
<accession>A0A7J6RBK2</accession>
<dbReference type="AlphaFoldDB" id="A0A7J6RBK2"/>
<sequence>MVPTQLGATVLEYQPTLWVALRRNFLPLVEWVMVGLKEGLAGRRSVHREHMTRKAPPNHGHIQNENFRHWSRTSLPTTR</sequence>
<evidence type="ECO:0000313" key="2">
    <source>
        <dbReference type="EMBL" id="KAF4718054.1"/>
    </source>
</evidence>
<gene>
    <name evidence="2" type="ORF">FOZ62_019548</name>
</gene>
<comment type="caution">
    <text evidence="2">The sequence shown here is derived from an EMBL/GenBank/DDBJ whole genome shotgun (WGS) entry which is preliminary data.</text>
</comment>
<reference evidence="2 3" key="1">
    <citation type="submission" date="2020-04" db="EMBL/GenBank/DDBJ databases">
        <title>Perkinsus olseni comparative genomics.</title>
        <authorList>
            <person name="Bogema D.R."/>
        </authorList>
    </citation>
    <scope>NUCLEOTIDE SEQUENCE [LARGE SCALE GENOMIC DNA]</scope>
    <source>
        <strain evidence="2">ATCC PRA-205</strain>
    </source>
</reference>
<evidence type="ECO:0000313" key="3">
    <source>
        <dbReference type="Proteomes" id="UP000574390"/>
    </source>
</evidence>
<proteinExistence type="predicted"/>
<name>A0A7J6RBK2_PEROL</name>
<protein>
    <submittedName>
        <fullName evidence="2">Uncharacterized protein</fullName>
    </submittedName>
</protein>
<feature type="region of interest" description="Disordered" evidence="1">
    <location>
        <begin position="48"/>
        <end position="79"/>
    </location>
</feature>
<dbReference type="Proteomes" id="UP000574390">
    <property type="component" value="Unassembled WGS sequence"/>
</dbReference>
<organism evidence="2 3">
    <name type="scientific">Perkinsus olseni</name>
    <name type="common">Perkinsus atlanticus</name>
    <dbReference type="NCBI Taxonomy" id="32597"/>
    <lineage>
        <taxon>Eukaryota</taxon>
        <taxon>Sar</taxon>
        <taxon>Alveolata</taxon>
        <taxon>Perkinsozoa</taxon>
        <taxon>Perkinsea</taxon>
        <taxon>Perkinsida</taxon>
        <taxon>Perkinsidae</taxon>
        <taxon>Perkinsus</taxon>
    </lineage>
</organism>